<organism evidence="2 3">
    <name type="scientific">Botrytis paeoniae</name>
    <dbReference type="NCBI Taxonomy" id="278948"/>
    <lineage>
        <taxon>Eukaryota</taxon>
        <taxon>Fungi</taxon>
        <taxon>Dikarya</taxon>
        <taxon>Ascomycota</taxon>
        <taxon>Pezizomycotina</taxon>
        <taxon>Leotiomycetes</taxon>
        <taxon>Helotiales</taxon>
        <taxon>Sclerotiniaceae</taxon>
        <taxon>Botrytis</taxon>
    </lineage>
</organism>
<feature type="compositionally biased region" description="Acidic residues" evidence="1">
    <location>
        <begin position="616"/>
        <end position="628"/>
    </location>
</feature>
<feature type="region of interest" description="Disordered" evidence="1">
    <location>
        <begin position="262"/>
        <end position="283"/>
    </location>
</feature>
<name>A0A4Z1FW49_9HELO</name>
<evidence type="ECO:0000256" key="1">
    <source>
        <dbReference type="SAM" id="MobiDB-lite"/>
    </source>
</evidence>
<dbReference type="Proteomes" id="UP000297910">
    <property type="component" value="Unassembled WGS sequence"/>
</dbReference>
<feature type="region of interest" description="Disordered" evidence="1">
    <location>
        <begin position="170"/>
        <end position="195"/>
    </location>
</feature>
<evidence type="ECO:0000313" key="2">
    <source>
        <dbReference type="EMBL" id="TGO28735.1"/>
    </source>
</evidence>
<reference evidence="2 3" key="1">
    <citation type="submission" date="2017-12" db="EMBL/GenBank/DDBJ databases">
        <title>Comparative genomics of Botrytis spp.</title>
        <authorList>
            <person name="Valero-Jimenez C.A."/>
            <person name="Tapia P."/>
            <person name="Veloso J."/>
            <person name="Silva-Moreno E."/>
            <person name="Staats M."/>
            <person name="Valdes J.H."/>
            <person name="Van Kan J.A.L."/>
        </authorList>
    </citation>
    <scope>NUCLEOTIDE SEQUENCE [LARGE SCALE GENOMIC DNA]</scope>
    <source>
        <strain evidence="2 3">Bp0003</strain>
    </source>
</reference>
<dbReference type="EMBL" id="PQXI01000024">
    <property type="protein sequence ID" value="TGO28735.1"/>
    <property type="molecule type" value="Genomic_DNA"/>
</dbReference>
<accession>A0A4Z1FW49</accession>
<evidence type="ECO:0000313" key="3">
    <source>
        <dbReference type="Proteomes" id="UP000297910"/>
    </source>
</evidence>
<feature type="compositionally biased region" description="Polar residues" evidence="1">
    <location>
        <begin position="480"/>
        <end position="500"/>
    </location>
</feature>
<keyword evidence="3" id="KW-1185">Reference proteome</keyword>
<gene>
    <name evidence="2" type="ORF">BPAE_0024g00700</name>
</gene>
<feature type="region of interest" description="Disordered" evidence="1">
    <location>
        <begin position="417"/>
        <end position="436"/>
    </location>
</feature>
<feature type="compositionally biased region" description="Low complexity" evidence="1">
    <location>
        <begin position="333"/>
        <end position="346"/>
    </location>
</feature>
<comment type="caution">
    <text evidence="2">The sequence shown here is derived from an EMBL/GenBank/DDBJ whole genome shotgun (WGS) entry which is preliminary data.</text>
</comment>
<feature type="compositionally biased region" description="Basic and acidic residues" evidence="1">
    <location>
        <begin position="417"/>
        <end position="432"/>
    </location>
</feature>
<feature type="region of interest" description="Disordered" evidence="1">
    <location>
        <begin position="464"/>
        <end position="500"/>
    </location>
</feature>
<sequence length="764" mass="82756">MAILRFLQDPIGMAPEFVTSTIVASYELVQNTLTTSISTSTRSSWLALPAIATTKTSTLAPIQTLITSLLYREPSNIQLAVATLTPKNVQSEPSTNVHSNFPQFGRLAVTPYQLMYIIAVCVCFMILMGFCCCTDDIGRYIKSNRRTNPGATMQAAPVWPGALRFVDGADDRSRSNRTSRSHSAISNSTLGPLMPQAAERIDTPATSTIPMNTFTKITIKKCEEGHESIILDEIELRDLASAPSCYNFSSGDSELTHEYLTNNPEADAHSRRKVSLRGGSGAEDNLLRTGAIVSFKQTEERWKPTWSATKSLFSSRRRGSEPIPAQNTSRFVSNSSTTSGNNHSSSPQNGDRFLQKSSTTTSKRASRQENTSGTIFSFPMSEGSDSEIPRFPTLNRIKRKLRPLIHSVSKQSLREKFSLGDHSREHSTKEANSEEIPYSSTVRKALRRARSSASVPFGLFKLPEPARNDPEPSVAGPVSIISSPNDARSVDSDTASENTLRARSPVSTLLGVRTDRRSGSGHRSRSLQKIVKSSLADEIDVASSLAFSNARRIEGRCGSGSGYEVRGPNKAVVGMGDLESVASEIDSGSVLTCSNSGIEGETLGSSKENSKNGEENKDDDDETEDENEVQVFNPEIAEKLGSIYVACRSVHSSQGEDNDEAVEIELESSDEPYSCPDPTSVGNANKVRKRGQTAMANHFHARARRVGANSTDSSGSLVTGNRRKLKGRLGLLMIRGVTGGEDGGVGARRGGKVELVPMDFGGDY</sequence>
<proteinExistence type="predicted"/>
<protein>
    <submittedName>
        <fullName evidence="2">Uncharacterized protein</fullName>
    </submittedName>
</protein>
<feature type="region of interest" description="Disordered" evidence="1">
    <location>
        <begin position="590"/>
        <end position="628"/>
    </location>
</feature>
<feature type="region of interest" description="Disordered" evidence="1">
    <location>
        <begin position="313"/>
        <end position="390"/>
    </location>
</feature>
<dbReference type="AlphaFoldDB" id="A0A4Z1FW49"/>